<name>A0ABD6Q2R6_9BURK</name>
<feature type="signal peptide" evidence="2">
    <location>
        <begin position="1"/>
        <end position="23"/>
    </location>
</feature>
<dbReference type="AlphaFoldDB" id="A0ABD6Q2R6"/>
<evidence type="ECO:0008006" key="5">
    <source>
        <dbReference type="Google" id="ProtNLM"/>
    </source>
</evidence>
<sequence>MMKKIALLALVFGIVISSASTFAQSASAPLTRAQVRADLIRLERAGYNPSTSDEATYPADIQAAEAKAAAQDAAASSDQQVATESMGGMPEHGTSEAGKPTAGSPLRSIYSGH</sequence>
<dbReference type="EMBL" id="MEAU01000023">
    <property type="protein sequence ID" value="OJA46481.1"/>
    <property type="molecule type" value="Genomic_DNA"/>
</dbReference>
<gene>
    <name evidence="3" type="ORF">BGV66_15985</name>
</gene>
<proteinExistence type="predicted"/>
<comment type="caution">
    <text evidence="3">The sequence shown here is derived from an EMBL/GenBank/DDBJ whole genome shotgun (WGS) entry which is preliminary data.</text>
</comment>
<feature type="compositionally biased region" description="Low complexity" evidence="1">
    <location>
        <begin position="68"/>
        <end position="82"/>
    </location>
</feature>
<evidence type="ECO:0000256" key="2">
    <source>
        <dbReference type="SAM" id="SignalP"/>
    </source>
</evidence>
<evidence type="ECO:0000313" key="4">
    <source>
        <dbReference type="Proteomes" id="UP000183667"/>
    </source>
</evidence>
<protein>
    <recommendedName>
        <fullName evidence="5">DUF4148 domain-containing protein</fullName>
    </recommendedName>
</protein>
<evidence type="ECO:0000313" key="3">
    <source>
        <dbReference type="EMBL" id="OJA46481.1"/>
    </source>
</evidence>
<feature type="region of interest" description="Disordered" evidence="1">
    <location>
        <begin position="68"/>
        <end position="113"/>
    </location>
</feature>
<accession>A0ABD6Q2R6</accession>
<reference evidence="4" key="1">
    <citation type="submission" date="2016-08" db="EMBL/GenBank/DDBJ databases">
        <title>Population biology and virulence potential of Burkholderia ubonensis.</title>
        <authorList>
            <person name="Price E.P."/>
            <person name="Currie B.J."/>
            <person name="Wagner D.M."/>
        </authorList>
    </citation>
    <scope>NUCLEOTIDE SEQUENCE [LARGE SCALE GENOMIC DNA]</scope>
    <source>
        <strain evidence="4">MSMB0103</strain>
    </source>
</reference>
<evidence type="ECO:0000256" key="1">
    <source>
        <dbReference type="SAM" id="MobiDB-lite"/>
    </source>
</evidence>
<dbReference type="InterPro" id="IPR025421">
    <property type="entry name" value="DUF4148"/>
</dbReference>
<keyword evidence="2" id="KW-0732">Signal</keyword>
<dbReference type="Pfam" id="PF13663">
    <property type="entry name" value="DUF4148"/>
    <property type="match status" value="1"/>
</dbReference>
<organism evidence="3 4">
    <name type="scientific">Burkholderia ubonensis</name>
    <dbReference type="NCBI Taxonomy" id="101571"/>
    <lineage>
        <taxon>Bacteria</taxon>
        <taxon>Pseudomonadati</taxon>
        <taxon>Pseudomonadota</taxon>
        <taxon>Betaproteobacteria</taxon>
        <taxon>Burkholderiales</taxon>
        <taxon>Burkholderiaceae</taxon>
        <taxon>Burkholderia</taxon>
        <taxon>Burkholderia cepacia complex</taxon>
    </lineage>
</organism>
<feature type="chain" id="PRO_5044871228" description="DUF4148 domain-containing protein" evidence="2">
    <location>
        <begin position="24"/>
        <end position="113"/>
    </location>
</feature>
<dbReference type="Proteomes" id="UP000183667">
    <property type="component" value="Unassembled WGS sequence"/>
</dbReference>